<organism evidence="1">
    <name type="scientific">marine sediment metagenome</name>
    <dbReference type="NCBI Taxonomy" id="412755"/>
    <lineage>
        <taxon>unclassified sequences</taxon>
        <taxon>metagenomes</taxon>
        <taxon>ecological metagenomes</taxon>
    </lineage>
</organism>
<dbReference type="EMBL" id="LAZR01000661">
    <property type="protein sequence ID" value="KKN61352.1"/>
    <property type="molecule type" value="Genomic_DNA"/>
</dbReference>
<comment type="caution">
    <text evidence="1">The sequence shown here is derived from an EMBL/GenBank/DDBJ whole genome shotgun (WGS) entry which is preliminary data.</text>
</comment>
<reference evidence="1" key="1">
    <citation type="journal article" date="2015" name="Nature">
        <title>Complex archaea that bridge the gap between prokaryotes and eukaryotes.</title>
        <authorList>
            <person name="Spang A."/>
            <person name="Saw J.H."/>
            <person name="Jorgensen S.L."/>
            <person name="Zaremba-Niedzwiedzka K."/>
            <person name="Martijn J."/>
            <person name="Lind A.E."/>
            <person name="van Eijk R."/>
            <person name="Schleper C."/>
            <person name="Guy L."/>
            <person name="Ettema T.J."/>
        </authorList>
    </citation>
    <scope>NUCLEOTIDE SEQUENCE</scope>
</reference>
<dbReference type="AlphaFoldDB" id="A0A0F9SGE2"/>
<proteinExistence type="predicted"/>
<protein>
    <submittedName>
        <fullName evidence="1">Uncharacterized protein</fullName>
    </submittedName>
</protein>
<gene>
    <name evidence="1" type="ORF">LCGC14_0522840</name>
</gene>
<name>A0A0F9SGE2_9ZZZZ</name>
<accession>A0A0F9SGE2</accession>
<sequence length="321" mass="35160">MRPMVTTMTLPTGVVVKVESPNAVVRGTFTAFGKTIINPTLFVPFLRLTGAMEEGTADRQEWDHTWDRTIIKRNEACVTGNDQRCRTYEVILDGLTKGVIPFARFTNMSDGRWWGKFYDASVDTVTVRPSPTEKLINLISTSSSATFQGVLGDVGSWISDTVSDIGSAIVEFANQAWDILEDGIEAAWEFLKDVLAALLDICDRLKKYLPPGEKKDVALAALSVVAPGVGSTVAGAIALAEKICNAIAVIAFATQGPLPPPPLNPQGRQDAEDEDKFIRMVSVVMEVRPPVEPEPERVVYPPGSFSVYNPYTQRYHILVDL</sequence>
<evidence type="ECO:0000313" key="1">
    <source>
        <dbReference type="EMBL" id="KKN61352.1"/>
    </source>
</evidence>